<feature type="domain" description="Galactosyltransferase C-terminal" evidence="3">
    <location>
        <begin position="184"/>
        <end position="228"/>
    </location>
</feature>
<dbReference type="GO" id="GO:0016757">
    <property type="term" value="F:glycosyltransferase activity"/>
    <property type="evidence" value="ECO:0007669"/>
    <property type="project" value="UniProtKB-KW"/>
</dbReference>
<dbReference type="EMBL" id="JBHSFP010000035">
    <property type="protein sequence ID" value="MFC4535764.1"/>
    <property type="molecule type" value="Genomic_DNA"/>
</dbReference>
<comment type="caution">
    <text evidence="4">The sequence shown here is derived from an EMBL/GenBank/DDBJ whole genome shotgun (WGS) entry which is preliminary data.</text>
</comment>
<keyword evidence="1 4" id="KW-0808">Transferase</keyword>
<organism evidence="4 5">
    <name type="scientific">Sphaerisporangium dianthi</name>
    <dbReference type="NCBI Taxonomy" id="1436120"/>
    <lineage>
        <taxon>Bacteria</taxon>
        <taxon>Bacillati</taxon>
        <taxon>Actinomycetota</taxon>
        <taxon>Actinomycetes</taxon>
        <taxon>Streptosporangiales</taxon>
        <taxon>Streptosporangiaceae</taxon>
        <taxon>Sphaerisporangium</taxon>
    </lineage>
</organism>
<keyword evidence="4" id="KW-0328">Glycosyltransferase</keyword>
<dbReference type="InterPro" id="IPR050834">
    <property type="entry name" value="Glycosyltransf_2"/>
</dbReference>
<dbReference type="Pfam" id="PF02709">
    <property type="entry name" value="Glyco_transf_7C"/>
    <property type="match status" value="1"/>
</dbReference>
<dbReference type="PANTHER" id="PTHR43685">
    <property type="entry name" value="GLYCOSYLTRANSFERASE"/>
    <property type="match status" value="1"/>
</dbReference>
<dbReference type="CDD" id="cd00761">
    <property type="entry name" value="Glyco_tranf_GTA_type"/>
    <property type="match status" value="1"/>
</dbReference>
<accession>A0ABV9CR30</accession>
<feature type="domain" description="Glycosyltransferase 2-like" evidence="2">
    <location>
        <begin position="8"/>
        <end position="140"/>
    </location>
</feature>
<dbReference type="InterPro" id="IPR027791">
    <property type="entry name" value="Galactosyl_T_C"/>
</dbReference>
<dbReference type="RefSeq" id="WP_380848960.1">
    <property type="nucleotide sequence ID" value="NZ_JBHSFP010000035.1"/>
</dbReference>
<evidence type="ECO:0000313" key="5">
    <source>
        <dbReference type="Proteomes" id="UP001596004"/>
    </source>
</evidence>
<evidence type="ECO:0000259" key="2">
    <source>
        <dbReference type="Pfam" id="PF00535"/>
    </source>
</evidence>
<proteinExistence type="predicted"/>
<dbReference type="PANTHER" id="PTHR43685:SF3">
    <property type="entry name" value="SLR2126 PROTEIN"/>
    <property type="match status" value="1"/>
</dbReference>
<reference evidence="5" key="1">
    <citation type="journal article" date="2019" name="Int. J. Syst. Evol. Microbiol.">
        <title>The Global Catalogue of Microorganisms (GCM) 10K type strain sequencing project: providing services to taxonomists for standard genome sequencing and annotation.</title>
        <authorList>
            <consortium name="The Broad Institute Genomics Platform"/>
            <consortium name="The Broad Institute Genome Sequencing Center for Infectious Disease"/>
            <person name="Wu L."/>
            <person name="Ma J."/>
        </authorList>
    </citation>
    <scope>NUCLEOTIDE SEQUENCE [LARGE SCALE GENOMIC DNA]</scope>
    <source>
        <strain evidence="5">CGMCC 4.7132</strain>
    </source>
</reference>
<dbReference type="Gene3D" id="3.90.550.10">
    <property type="entry name" value="Spore Coat Polysaccharide Biosynthesis Protein SpsA, Chain A"/>
    <property type="match status" value="1"/>
</dbReference>
<name>A0ABV9CR30_9ACTN</name>
<dbReference type="InterPro" id="IPR001173">
    <property type="entry name" value="Glyco_trans_2-like"/>
</dbReference>
<dbReference type="Pfam" id="PF00535">
    <property type="entry name" value="Glycos_transf_2"/>
    <property type="match status" value="1"/>
</dbReference>
<evidence type="ECO:0000256" key="1">
    <source>
        <dbReference type="ARBA" id="ARBA00022679"/>
    </source>
</evidence>
<protein>
    <submittedName>
        <fullName evidence="4">Glycosyltransferase</fullName>
        <ecNumber evidence="4">2.4.-.-</ecNumber>
    </submittedName>
</protein>
<dbReference type="InterPro" id="IPR029044">
    <property type="entry name" value="Nucleotide-diphossugar_trans"/>
</dbReference>
<keyword evidence="5" id="KW-1185">Reference proteome</keyword>
<gene>
    <name evidence="4" type="ORF">ACFO60_33795</name>
</gene>
<dbReference type="Proteomes" id="UP001596004">
    <property type="component" value="Unassembled WGS sequence"/>
</dbReference>
<sequence length="341" mass="37600">MNSTPTCTVIIPTYNRAELLAHTLNSLTRQTPDAGRFEVLVVDDGSSDDTAAVVESFKDRLDLRYFYQEDRGYRVAKARNVGIAHARGPVCVFVDSGVLLASGCIAAHLAEHAARSGPVAVVGYVYCFNEGNEDGAQMLRVIDAGNPDATIGMLRAKEQWLDIREDFYALYTDDFSGQPAPWLVYWTCNVSAPTGLLREIGGFDEWFTSWGGEDVEIGYRLHRGGAEFVLGREAASIHHPHDKDYDANVSGALGNYEYIAKKFDTPITRLLVGNHFFLINDLVRERGLPSCEEYLAGGAVPEPEETAQAPRLPLLEQAELVSARARAARERSQVKVVEHAH</sequence>
<evidence type="ECO:0000313" key="4">
    <source>
        <dbReference type="EMBL" id="MFC4535764.1"/>
    </source>
</evidence>
<dbReference type="SUPFAM" id="SSF53448">
    <property type="entry name" value="Nucleotide-diphospho-sugar transferases"/>
    <property type="match status" value="1"/>
</dbReference>
<dbReference type="EC" id="2.4.-.-" evidence="4"/>
<evidence type="ECO:0000259" key="3">
    <source>
        <dbReference type="Pfam" id="PF02709"/>
    </source>
</evidence>